<comment type="caution">
    <text evidence="2">The sequence shown here is derived from an EMBL/GenBank/DDBJ whole genome shotgun (WGS) entry which is preliminary data.</text>
</comment>
<keyword evidence="3" id="KW-1185">Reference proteome</keyword>
<evidence type="ECO:0000313" key="2">
    <source>
        <dbReference type="EMBL" id="TPX54024.1"/>
    </source>
</evidence>
<proteinExistence type="predicted"/>
<evidence type="ECO:0000256" key="1">
    <source>
        <dbReference type="SAM" id="MobiDB-lite"/>
    </source>
</evidence>
<sequence>MSANTDYLDTRNATVPVTNYAGEKVNTVDSSPATTSTTATSTTTTTPGEQNAAMAGMGAHTVHIDHDAPHTAMEKPTLPRHGGM</sequence>
<organism evidence="2 3">
    <name type="scientific">Powellomyces hirtus</name>
    <dbReference type="NCBI Taxonomy" id="109895"/>
    <lineage>
        <taxon>Eukaryota</taxon>
        <taxon>Fungi</taxon>
        <taxon>Fungi incertae sedis</taxon>
        <taxon>Chytridiomycota</taxon>
        <taxon>Chytridiomycota incertae sedis</taxon>
        <taxon>Chytridiomycetes</taxon>
        <taxon>Spizellomycetales</taxon>
        <taxon>Powellomycetaceae</taxon>
        <taxon>Powellomyces</taxon>
    </lineage>
</organism>
<accession>A0A507DQM6</accession>
<dbReference type="Proteomes" id="UP000318582">
    <property type="component" value="Unassembled WGS sequence"/>
</dbReference>
<dbReference type="AlphaFoldDB" id="A0A507DQM6"/>
<protein>
    <submittedName>
        <fullName evidence="2">Uncharacterized protein</fullName>
    </submittedName>
</protein>
<feature type="compositionally biased region" description="Low complexity" evidence="1">
    <location>
        <begin position="30"/>
        <end position="47"/>
    </location>
</feature>
<name>A0A507DQM6_9FUNG</name>
<gene>
    <name evidence="2" type="ORF">PhCBS80983_g06078</name>
</gene>
<reference evidence="2 3" key="1">
    <citation type="journal article" date="2019" name="Sci. Rep.">
        <title>Comparative genomics of chytrid fungi reveal insights into the obligate biotrophic and pathogenic lifestyle of Synchytrium endobioticum.</title>
        <authorList>
            <person name="van de Vossenberg B.T.L.H."/>
            <person name="Warris S."/>
            <person name="Nguyen H.D.T."/>
            <person name="van Gent-Pelzer M.P.E."/>
            <person name="Joly D.L."/>
            <person name="van de Geest H.C."/>
            <person name="Bonants P.J.M."/>
            <person name="Smith D.S."/>
            <person name="Levesque C.A."/>
            <person name="van der Lee T.A.J."/>
        </authorList>
    </citation>
    <scope>NUCLEOTIDE SEQUENCE [LARGE SCALE GENOMIC DNA]</scope>
    <source>
        <strain evidence="2 3">CBS 809.83</strain>
    </source>
</reference>
<feature type="region of interest" description="Disordered" evidence="1">
    <location>
        <begin position="26"/>
        <end position="51"/>
    </location>
</feature>
<evidence type="ECO:0000313" key="3">
    <source>
        <dbReference type="Proteomes" id="UP000318582"/>
    </source>
</evidence>
<dbReference type="EMBL" id="QEAQ01000176">
    <property type="protein sequence ID" value="TPX54024.1"/>
    <property type="molecule type" value="Genomic_DNA"/>
</dbReference>